<dbReference type="CDD" id="cd00229">
    <property type="entry name" value="SGNH_hydrolase"/>
    <property type="match status" value="1"/>
</dbReference>
<comment type="caution">
    <text evidence="3">The sequence shown here is derived from an EMBL/GenBank/DDBJ whole genome shotgun (WGS) entry which is preliminary data.</text>
</comment>
<feature type="domain" description="SGNH hydrolase-type esterase" evidence="2">
    <location>
        <begin position="42"/>
        <end position="204"/>
    </location>
</feature>
<name>A0AAE4CPY0_9ACTN</name>
<dbReference type="Proteomes" id="UP001183629">
    <property type="component" value="Unassembled WGS sequence"/>
</dbReference>
<dbReference type="InterPro" id="IPR013830">
    <property type="entry name" value="SGNH_hydro"/>
</dbReference>
<dbReference type="AlphaFoldDB" id="A0AAE4CPY0"/>
<accession>A0AAE4CPY0</accession>
<feature type="signal peptide" evidence="1">
    <location>
        <begin position="1"/>
        <end position="24"/>
    </location>
</feature>
<evidence type="ECO:0000313" key="3">
    <source>
        <dbReference type="EMBL" id="MDR7321131.1"/>
    </source>
</evidence>
<evidence type="ECO:0000259" key="2">
    <source>
        <dbReference type="Pfam" id="PF13472"/>
    </source>
</evidence>
<protein>
    <recommendedName>
        <fullName evidence="2">SGNH hydrolase-type esterase domain-containing protein</fullName>
    </recommendedName>
</protein>
<dbReference type="EMBL" id="JAVDYC010000001">
    <property type="protein sequence ID" value="MDR7321131.1"/>
    <property type="molecule type" value="Genomic_DNA"/>
</dbReference>
<dbReference type="PROSITE" id="PS51257">
    <property type="entry name" value="PROKAR_LIPOPROTEIN"/>
    <property type="match status" value="1"/>
</dbReference>
<evidence type="ECO:0000256" key="1">
    <source>
        <dbReference type="SAM" id="SignalP"/>
    </source>
</evidence>
<dbReference type="Gene3D" id="3.40.50.1110">
    <property type="entry name" value="SGNH hydrolase"/>
    <property type="match status" value="1"/>
</dbReference>
<dbReference type="InterPro" id="IPR036514">
    <property type="entry name" value="SGNH_hydro_sf"/>
</dbReference>
<reference evidence="3 4" key="1">
    <citation type="submission" date="2023-07" db="EMBL/GenBank/DDBJ databases">
        <title>Sequencing the genomes of 1000 actinobacteria strains.</title>
        <authorList>
            <person name="Klenk H.-P."/>
        </authorList>
    </citation>
    <scope>NUCLEOTIDE SEQUENCE [LARGE SCALE GENOMIC DNA]</scope>
    <source>
        <strain evidence="3 4">DSM 44711</strain>
    </source>
</reference>
<keyword evidence="1" id="KW-0732">Signal</keyword>
<sequence>MQIFRTLATGLLGTLALTSACTTAAPSAGPAPAPPGGATVLFAGDSIAAGQSVPMSEAFAAAGVRFRSIAAEGGGNVVGPNAAATWQTLSAALDTEDPAVVVYQITTYDWGTVRDQEAAYTRLASTVAEAGATLVVVTMPPIRPDDFYAPHMAELAHARDAAHAAVRASAGRARLLDAAAVWGKTFQQRDRSSDGVHTCPQGAARFTAWLLTELAGILPGFTPAAPETWANTGWSADRRFVGC</sequence>
<gene>
    <name evidence="3" type="ORF">J2S44_001381</name>
</gene>
<proteinExistence type="predicted"/>
<keyword evidence="4" id="KW-1185">Reference proteome</keyword>
<dbReference type="Pfam" id="PF13472">
    <property type="entry name" value="Lipase_GDSL_2"/>
    <property type="match status" value="1"/>
</dbReference>
<dbReference type="SUPFAM" id="SSF52266">
    <property type="entry name" value="SGNH hydrolase"/>
    <property type="match status" value="1"/>
</dbReference>
<dbReference type="RefSeq" id="WP_310409915.1">
    <property type="nucleotide sequence ID" value="NZ_JAVDYC010000001.1"/>
</dbReference>
<evidence type="ECO:0000313" key="4">
    <source>
        <dbReference type="Proteomes" id="UP001183629"/>
    </source>
</evidence>
<feature type="chain" id="PRO_5042123639" description="SGNH hydrolase-type esterase domain-containing protein" evidence="1">
    <location>
        <begin position="25"/>
        <end position="243"/>
    </location>
</feature>
<organism evidence="3 4">
    <name type="scientific">Catenuloplanes niger</name>
    <dbReference type="NCBI Taxonomy" id="587534"/>
    <lineage>
        <taxon>Bacteria</taxon>
        <taxon>Bacillati</taxon>
        <taxon>Actinomycetota</taxon>
        <taxon>Actinomycetes</taxon>
        <taxon>Micromonosporales</taxon>
        <taxon>Micromonosporaceae</taxon>
        <taxon>Catenuloplanes</taxon>
    </lineage>
</organism>